<protein>
    <recommendedName>
        <fullName evidence="1">DUF6879 domain-containing protein</fullName>
    </recommendedName>
</protein>
<evidence type="ECO:0000259" key="1">
    <source>
        <dbReference type="Pfam" id="PF21806"/>
    </source>
</evidence>
<sequence>MPQSVPSFDELMAAAQRSAVHLEMRDQYAVGDEADDFDNWLSTGRRDTDPASEYWAPWVDLISRTVARGVVVRRARIVSEPATDYIRYEHASTAVNVTAGEQVRWLPRSRAVDLMLPGADLWIFDGTQVLFNHFTGVGEWADPAHELRTEPSIVKQCSDAFEAVWERAVPHDTYEIH</sequence>
<dbReference type="Proteomes" id="UP000053429">
    <property type="component" value="Unassembled WGS sequence"/>
</dbReference>
<gene>
    <name evidence="2" type="ORF">AQJ67_42645</name>
</gene>
<dbReference type="Pfam" id="PF21806">
    <property type="entry name" value="DUF6879"/>
    <property type="match status" value="1"/>
</dbReference>
<keyword evidence="3" id="KW-1185">Reference proteome</keyword>
<dbReference type="OrthoDB" id="4562627at2"/>
<dbReference type="AlphaFoldDB" id="A0A101TF51"/>
<organism evidence="2 3">
    <name type="scientific">Streptomyces caeruleatus</name>
    <dbReference type="NCBI Taxonomy" id="661399"/>
    <lineage>
        <taxon>Bacteria</taxon>
        <taxon>Bacillati</taxon>
        <taxon>Actinomycetota</taxon>
        <taxon>Actinomycetes</taxon>
        <taxon>Kitasatosporales</taxon>
        <taxon>Streptomycetaceae</taxon>
        <taxon>Streptomyces</taxon>
    </lineage>
</organism>
<evidence type="ECO:0000313" key="2">
    <source>
        <dbReference type="EMBL" id="KUN91310.1"/>
    </source>
</evidence>
<evidence type="ECO:0000313" key="3">
    <source>
        <dbReference type="Proteomes" id="UP000053429"/>
    </source>
</evidence>
<dbReference type="InterPro" id="IPR049244">
    <property type="entry name" value="DUF6879"/>
</dbReference>
<dbReference type="RefSeq" id="WP_062725276.1">
    <property type="nucleotide sequence ID" value="NZ_KQ948949.1"/>
</dbReference>
<dbReference type="EMBL" id="LMWY01000066">
    <property type="protein sequence ID" value="KUN91310.1"/>
    <property type="molecule type" value="Genomic_DNA"/>
</dbReference>
<accession>A0A101TF51</accession>
<feature type="domain" description="DUF6879" evidence="1">
    <location>
        <begin position="7"/>
        <end position="174"/>
    </location>
</feature>
<name>A0A101TF51_9ACTN</name>
<proteinExistence type="predicted"/>
<comment type="caution">
    <text evidence="2">The sequence shown here is derived from an EMBL/GenBank/DDBJ whole genome shotgun (WGS) entry which is preliminary data.</text>
</comment>
<dbReference type="STRING" id="661399.AQJ67_42645"/>
<reference evidence="2 3" key="1">
    <citation type="submission" date="2015-10" db="EMBL/GenBank/DDBJ databases">
        <title>Draft genome sequence of Streptomyces caeruleatus NRRL B-24802, type strain for the species Streptomyces caeruleatus.</title>
        <authorList>
            <person name="Ruckert C."/>
            <person name="Winkler A."/>
            <person name="Kalinowski J."/>
            <person name="Kampfer P."/>
            <person name="Glaeser S."/>
        </authorList>
    </citation>
    <scope>NUCLEOTIDE SEQUENCE [LARGE SCALE GENOMIC DNA]</scope>
    <source>
        <strain evidence="2 3">NRRL B-24802</strain>
    </source>
</reference>